<feature type="transmembrane region" description="Helical" evidence="1">
    <location>
        <begin position="46"/>
        <end position="69"/>
    </location>
</feature>
<dbReference type="STRING" id="760192.Halhy_1542"/>
<evidence type="ECO:0000259" key="2">
    <source>
        <dbReference type="Pfam" id="PF08241"/>
    </source>
</evidence>
<dbReference type="HOGENOM" id="CLU_1110838_0_0_10"/>
<dbReference type="InterPro" id="IPR013216">
    <property type="entry name" value="Methyltransf_11"/>
</dbReference>
<feature type="domain" description="Methyltransferase type 11" evidence="2">
    <location>
        <begin position="128"/>
        <end position="193"/>
    </location>
</feature>
<dbReference type="SUPFAM" id="SSF53335">
    <property type="entry name" value="S-adenosyl-L-methionine-dependent methyltransferases"/>
    <property type="match status" value="1"/>
</dbReference>
<sequence length="252" mass="28804">METMRKPFQGVLNIVRFNWHFYVFAFALVLGLFFVAQYFAPPLRTVLIGVGILATASTLISLLASFYVYDLAGLYNFTWLDQQNATNTVVNINAGFDETSTLLKAKFKQAELIVLDFYDPSKHTEISIKRARKAYPPFPGTQQVETGNLQLPDDSVDKIFVILSAHEIRDESERLTFFKALKRAIKPAGQIYIIEHLRDVPNFLAYNIGFFHFHAKSSWLKTFREAGLNLKQELKHTPFISNFILDKNGNTL</sequence>
<dbReference type="EMBL" id="CP002691">
    <property type="protein sequence ID" value="AEE49434.1"/>
    <property type="molecule type" value="Genomic_DNA"/>
</dbReference>
<dbReference type="GO" id="GO:0032259">
    <property type="term" value="P:methylation"/>
    <property type="evidence" value="ECO:0007669"/>
    <property type="project" value="UniProtKB-KW"/>
</dbReference>
<dbReference type="AlphaFoldDB" id="F4KZG4"/>
<dbReference type="Pfam" id="PF08241">
    <property type="entry name" value="Methyltransf_11"/>
    <property type="match status" value="1"/>
</dbReference>
<keyword evidence="3" id="KW-0808">Transferase</keyword>
<dbReference type="Gene3D" id="3.40.50.150">
    <property type="entry name" value="Vaccinia Virus protein VP39"/>
    <property type="match status" value="1"/>
</dbReference>
<proteinExistence type="predicted"/>
<keyword evidence="3" id="KW-0489">Methyltransferase</keyword>
<keyword evidence="1" id="KW-1133">Transmembrane helix</keyword>
<dbReference type="OrthoDB" id="9810615at2"/>
<gene>
    <name evidence="3" type="ordered locus">Halhy_1542</name>
</gene>
<keyword evidence="1" id="KW-0812">Transmembrane</keyword>
<dbReference type="GO" id="GO:0008757">
    <property type="term" value="F:S-adenosylmethionine-dependent methyltransferase activity"/>
    <property type="evidence" value="ECO:0007669"/>
    <property type="project" value="InterPro"/>
</dbReference>
<evidence type="ECO:0000313" key="4">
    <source>
        <dbReference type="Proteomes" id="UP000008461"/>
    </source>
</evidence>
<dbReference type="KEGG" id="hhy:Halhy_1542"/>
<keyword evidence="4" id="KW-1185">Reference proteome</keyword>
<evidence type="ECO:0000256" key="1">
    <source>
        <dbReference type="SAM" id="Phobius"/>
    </source>
</evidence>
<organism evidence="3 4">
    <name type="scientific">Haliscomenobacter hydrossis (strain ATCC 27775 / DSM 1100 / LMG 10767 / O)</name>
    <dbReference type="NCBI Taxonomy" id="760192"/>
    <lineage>
        <taxon>Bacteria</taxon>
        <taxon>Pseudomonadati</taxon>
        <taxon>Bacteroidota</taxon>
        <taxon>Saprospiria</taxon>
        <taxon>Saprospirales</taxon>
        <taxon>Haliscomenobacteraceae</taxon>
        <taxon>Haliscomenobacter</taxon>
    </lineage>
</organism>
<dbReference type="InterPro" id="IPR029063">
    <property type="entry name" value="SAM-dependent_MTases_sf"/>
</dbReference>
<accession>F4KZG4</accession>
<name>F4KZG4_HALH1</name>
<keyword evidence="1" id="KW-0472">Membrane</keyword>
<dbReference type="eggNOG" id="COG2226">
    <property type="taxonomic scope" value="Bacteria"/>
</dbReference>
<feature type="transmembrane region" description="Helical" evidence="1">
    <location>
        <begin position="21"/>
        <end position="40"/>
    </location>
</feature>
<dbReference type="Proteomes" id="UP000008461">
    <property type="component" value="Chromosome"/>
</dbReference>
<protein>
    <submittedName>
        <fullName evidence="3">Methyltransferase type 11</fullName>
    </submittedName>
</protein>
<evidence type="ECO:0000313" key="3">
    <source>
        <dbReference type="EMBL" id="AEE49434.1"/>
    </source>
</evidence>
<dbReference type="RefSeq" id="WP_013763988.1">
    <property type="nucleotide sequence ID" value="NC_015510.1"/>
</dbReference>
<reference key="2">
    <citation type="submission" date="2011-04" db="EMBL/GenBank/DDBJ databases">
        <title>Complete sequence of chromosome of Haliscomenobacter hydrossis DSM 1100.</title>
        <authorList>
            <consortium name="US DOE Joint Genome Institute (JGI-PGF)"/>
            <person name="Lucas S."/>
            <person name="Han J."/>
            <person name="Lapidus A."/>
            <person name="Bruce D."/>
            <person name="Goodwin L."/>
            <person name="Pitluck S."/>
            <person name="Peters L."/>
            <person name="Kyrpides N."/>
            <person name="Mavromatis K."/>
            <person name="Ivanova N."/>
            <person name="Ovchinnikova G."/>
            <person name="Pagani I."/>
            <person name="Daligault H."/>
            <person name="Detter J.C."/>
            <person name="Han C."/>
            <person name="Land M."/>
            <person name="Hauser L."/>
            <person name="Markowitz V."/>
            <person name="Cheng J.-F."/>
            <person name="Hugenholtz P."/>
            <person name="Woyke T."/>
            <person name="Wu D."/>
            <person name="Verbarg S."/>
            <person name="Frueling A."/>
            <person name="Brambilla E."/>
            <person name="Klenk H.-P."/>
            <person name="Eisen J.A."/>
        </authorList>
    </citation>
    <scope>NUCLEOTIDE SEQUENCE</scope>
    <source>
        <strain>DSM 1100</strain>
    </source>
</reference>
<reference evidence="3 4" key="1">
    <citation type="journal article" date="2011" name="Stand. Genomic Sci.">
        <title>Complete genome sequence of Haliscomenobacter hydrossis type strain (O).</title>
        <authorList>
            <consortium name="US DOE Joint Genome Institute (JGI-PGF)"/>
            <person name="Daligault H."/>
            <person name="Lapidus A."/>
            <person name="Zeytun A."/>
            <person name="Nolan M."/>
            <person name="Lucas S."/>
            <person name="Del Rio T.G."/>
            <person name="Tice H."/>
            <person name="Cheng J.F."/>
            <person name="Tapia R."/>
            <person name="Han C."/>
            <person name="Goodwin L."/>
            <person name="Pitluck S."/>
            <person name="Liolios K."/>
            <person name="Pagani I."/>
            <person name="Ivanova N."/>
            <person name="Huntemann M."/>
            <person name="Mavromatis K."/>
            <person name="Mikhailova N."/>
            <person name="Pati A."/>
            <person name="Chen A."/>
            <person name="Palaniappan K."/>
            <person name="Land M."/>
            <person name="Hauser L."/>
            <person name="Brambilla E.M."/>
            <person name="Rohde M."/>
            <person name="Verbarg S."/>
            <person name="Goker M."/>
            <person name="Bristow J."/>
            <person name="Eisen J.A."/>
            <person name="Markowitz V."/>
            <person name="Hugenholtz P."/>
            <person name="Kyrpides N.C."/>
            <person name="Klenk H.P."/>
            <person name="Woyke T."/>
        </authorList>
    </citation>
    <scope>NUCLEOTIDE SEQUENCE [LARGE SCALE GENOMIC DNA]</scope>
    <source>
        <strain evidence="4">ATCC 27775 / DSM 1100 / LMG 10767 / O</strain>
    </source>
</reference>